<feature type="transmembrane region" description="Helical" evidence="8">
    <location>
        <begin position="75"/>
        <end position="98"/>
    </location>
</feature>
<evidence type="ECO:0000313" key="10">
    <source>
        <dbReference type="EMBL" id="MCP2261285.1"/>
    </source>
</evidence>
<gene>
    <name evidence="10" type="ORF">LX15_005006</name>
</gene>
<evidence type="ECO:0000256" key="4">
    <source>
        <dbReference type="ARBA" id="ARBA00022692"/>
    </source>
</evidence>
<dbReference type="Proteomes" id="UP001205311">
    <property type="component" value="Unassembled WGS sequence"/>
</dbReference>
<feature type="transmembrane region" description="Helical" evidence="8">
    <location>
        <begin position="46"/>
        <end position="63"/>
    </location>
</feature>
<dbReference type="Pfam" id="PF00892">
    <property type="entry name" value="EamA"/>
    <property type="match status" value="2"/>
</dbReference>
<keyword evidence="6 8" id="KW-0472">Membrane</keyword>
<accession>A0ABT1I0J6</accession>
<evidence type="ECO:0000313" key="11">
    <source>
        <dbReference type="Proteomes" id="UP001205311"/>
    </source>
</evidence>
<dbReference type="PANTHER" id="PTHR32322">
    <property type="entry name" value="INNER MEMBRANE TRANSPORTER"/>
    <property type="match status" value="1"/>
</dbReference>
<dbReference type="InterPro" id="IPR050638">
    <property type="entry name" value="AA-Vitamin_Transporters"/>
</dbReference>
<sequence>MFDVRRTTKQRLVGVPLAVTTTMVWGGIFFAGSSAMRELDVVHVTLARYALSALVTSVILLAVEGRRSFRTEGRGLALVVLGSVGYCGFNLGSFAMVGPLPAQNVSVLIATMPLVTAVVTWVAGGGRPRPLLAVSAVVALLGVATVLGKGSPTAVLDGAVGLPAVVVVLAVLSWVIYTRGAARFPAWSPLRYTTLSQLGGVVMLLVIAFVAETAGWIGAPRLSAYLDVWPALLYLALPGSVYAVLAWNSAARRLGPPTTSLFISLVPVTALVVTAVNGGEVVPGQLVGVALVLVGLVLGVVSGMRRTGAASEQAAGRVAGRATGQVAAPTHDHGAESDAEPDAEKGPAIVPPVPATVEGAR</sequence>
<evidence type="ECO:0000256" key="1">
    <source>
        <dbReference type="ARBA" id="ARBA00004651"/>
    </source>
</evidence>
<evidence type="ECO:0000256" key="3">
    <source>
        <dbReference type="ARBA" id="ARBA00022475"/>
    </source>
</evidence>
<dbReference type="EMBL" id="JAMTCP010000039">
    <property type="protein sequence ID" value="MCP2261285.1"/>
    <property type="molecule type" value="Genomic_DNA"/>
</dbReference>
<evidence type="ECO:0000256" key="7">
    <source>
        <dbReference type="SAM" id="MobiDB-lite"/>
    </source>
</evidence>
<dbReference type="SUPFAM" id="SSF103481">
    <property type="entry name" value="Multidrug resistance efflux transporter EmrE"/>
    <property type="match status" value="2"/>
</dbReference>
<feature type="transmembrane region" description="Helical" evidence="8">
    <location>
        <begin position="154"/>
        <end position="177"/>
    </location>
</feature>
<keyword evidence="3" id="KW-1003">Cell membrane</keyword>
<feature type="transmembrane region" description="Helical" evidence="8">
    <location>
        <begin position="229"/>
        <end position="247"/>
    </location>
</feature>
<keyword evidence="5 8" id="KW-1133">Transmembrane helix</keyword>
<comment type="subcellular location">
    <subcellularLocation>
        <location evidence="1">Cell membrane</location>
        <topology evidence="1">Multi-pass membrane protein</topology>
    </subcellularLocation>
</comment>
<name>A0ABT1I0J6_STRSD</name>
<comment type="similarity">
    <text evidence="2">Belongs to the EamA transporter family.</text>
</comment>
<feature type="transmembrane region" description="Helical" evidence="8">
    <location>
        <begin position="12"/>
        <end position="34"/>
    </location>
</feature>
<evidence type="ECO:0000256" key="8">
    <source>
        <dbReference type="SAM" id="Phobius"/>
    </source>
</evidence>
<feature type="transmembrane region" description="Helical" evidence="8">
    <location>
        <begin position="104"/>
        <end position="124"/>
    </location>
</feature>
<feature type="transmembrane region" description="Helical" evidence="8">
    <location>
        <begin position="259"/>
        <end position="276"/>
    </location>
</feature>
<organism evidence="10 11">
    <name type="scientific">Streptoalloteichus tenebrarius (strain ATCC 17920 / DSM 40477 / JCM 4838 / CBS 697.72 / NBRC 16177 / NCIMB 11028 / NRRL B-12390 / A12253. 1 / ISP 5477)</name>
    <name type="common">Streptomyces tenebrarius</name>
    <dbReference type="NCBI Taxonomy" id="1933"/>
    <lineage>
        <taxon>Bacteria</taxon>
        <taxon>Bacillati</taxon>
        <taxon>Actinomycetota</taxon>
        <taxon>Actinomycetes</taxon>
        <taxon>Pseudonocardiales</taxon>
        <taxon>Pseudonocardiaceae</taxon>
        <taxon>Streptoalloteichus</taxon>
    </lineage>
</organism>
<evidence type="ECO:0000256" key="2">
    <source>
        <dbReference type="ARBA" id="ARBA00007362"/>
    </source>
</evidence>
<dbReference type="InterPro" id="IPR037185">
    <property type="entry name" value="EmrE-like"/>
</dbReference>
<feature type="transmembrane region" description="Helical" evidence="8">
    <location>
        <begin position="131"/>
        <end position="148"/>
    </location>
</feature>
<feature type="domain" description="EamA" evidence="9">
    <location>
        <begin position="165"/>
        <end position="298"/>
    </location>
</feature>
<feature type="transmembrane region" description="Helical" evidence="8">
    <location>
        <begin position="198"/>
        <end position="217"/>
    </location>
</feature>
<feature type="domain" description="EamA" evidence="9">
    <location>
        <begin position="14"/>
        <end position="147"/>
    </location>
</feature>
<keyword evidence="11" id="KW-1185">Reference proteome</keyword>
<evidence type="ECO:0000259" key="9">
    <source>
        <dbReference type="Pfam" id="PF00892"/>
    </source>
</evidence>
<dbReference type="InterPro" id="IPR000620">
    <property type="entry name" value="EamA_dom"/>
</dbReference>
<evidence type="ECO:0000256" key="5">
    <source>
        <dbReference type="ARBA" id="ARBA00022989"/>
    </source>
</evidence>
<evidence type="ECO:0000256" key="6">
    <source>
        <dbReference type="ARBA" id="ARBA00023136"/>
    </source>
</evidence>
<proteinExistence type="inferred from homology"/>
<feature type="transmembrane region" description="Helical" evidence="8">
    <location>
        <begin position="282"/>
        <end position="301"/>
    </location>
</feature>
<protein>
    <submittedName>
        <fullName evidence="10">Permease of the drug/metabolite transporter (DMT) superfamily</fullName>
    </submittedName>
</protein>
<feature type="region of interest" description="Disordered" evidence="7">
    <location>
        <begin position="312"/>
        <end position="361"/>
    </location>
</feature>
<reference evidence="10 11" key="1">
    <citation type="submission" date="2022-06" db="EMBL/GenBank/DDBJ databases">
        <title>Genomic Encyclopedia of Archaeal and Bacterial Type Strains, Phase II (KMG-II): from individual species to whole genera.</title>
        <authorList>
            <person name="Goeker M."/>
        </authorList>
    </citation>
    <scope>NUCLEOTIDE SEQUENCE [LARGE SCALE GENOMIC DNA]</scope>
    <source>
        <strain evidence="10 11">DSM 40477</strain>
    </source>
</reference>
<keyword evidence="4 8" id="KW-0812">Transmembrane</keyword>
<comment type="caution">
    <text evidence="10">The sequence shown here is derived from an EMBL/GenBank/DDBJ whole genome shotgun (WGS) entry which is preliminary data.</text>
</comment>
<dbReference type="PANTHER" id="PTHR32322:SF18">
    <property type="entry name" value="S-ADENOSYLMETHIONINE_S-ADENOSYLHOMOCYSTEINE TRANSPORTER"/>
    <property type="match status" value="1"/>
</dbReference>
<dbReference type="RefSeq" id="WP_253672121.1">
    <property type="nucleotide sequence ID" value="NZ_JAMTCP010000039.1"/>
</dbReference>